<keyword evidence="2" id="KW-1185">Reference proteome</keyword>
<organism evidence="2 3">
    <name type="scientific">Punica granatum</name>
    <name type="common">Pomegranate</name>
    <dbReference type="NCBI Taxonomy" id="22663"/>
    <lineage>
        <taxon>Eukaryota</taxon>
        <taxon>Viridiplantae</taxon>
        <taxon>Streptophyta</taxon>
        <taxon>Embryophyta</taxon>
        <taxon>Tracheophyta</taxon>
        <taxon>Spermatophyta</taxon>
        <taxon>Magnoliopsida</taxon>
        <taxon>eudicotyledons</taxon>
        <taxon>Gunneridae</taxon>
        <taxon>Pentapetalae</taxon>
        <taxon>rosids</taxon>
        <taxon>malvids</taxon>
        <taxon>Myrtales</taxon>
        <taxon>Lythraceae</taxon>
        <taxon>Punica</taxon>
    </lineage>
</organism>
<accession>A0A6P8E6B7</accession>
<feature type="domain" description="Calmodulin binding protein-like N-terminal" evidence="1">
    <location>
        <begin position="54"/>
        <end position="195"/>
    </location>
</feature>
<reference evidence="2" key="1">
    <citation type="journal article" date="2020" name="Plant Biotechnol. J.">
        <title>The pomegranate (Punica granatum L.) draft genome dissects genetic divergence between soft- and hard-seeded cultivars.</title>
        <authorList>
            <person name="Luo X."/>
            <person name="Li H."/>
            <person name="Wu Z."/>
            <person name="Yao W."/>
            <person name="Zhao P."/>
            <person name="Cao D."/>
            <person name="Yu H."/>
            <person name="Li K."/>
            <person name="Poudel K."/>
            <person name="Zhao D."/>
            <person name="Zhang F."/>
            <person name="Xia X."/>
            <person name="Chen L."/>
            <person name="Wang Q."/>
            <person name="Jing D."/>
            <person name="Cao S."/>
        </authorList>
    </citation>
    <scope>NUCLEOTIDE SEQUENCE [LARGE SCALE GENOMIC DNA]</scope>
    <source>
        <strain evidence="2">cv. Tunisia</strain>
    </source>
</reference>
<reference evidence="3" key="2">
    <citation type="submission" date="2025-08" db="UniProtKB">
        <authorList>
            <consortium name="RefSeq"/>
        </authorList>
    </citation>
    <scope>IDENTIFICATION</scope>
    <source>
        <tissue evidence="3">Leaf</tissue>
    </source>
</reference>
<dbReference type="AlphaFoldDB" id="A0A6P8E6B7"/>
<name>A0A6P8E6B7_PUNGR</name>
<dbReference type="PANTHER" id="PTHR31713">
    <property type="entry name" value="OS02G0177800 PROTEIN"/>
    <property type="match status" value="1"/>
</dbReference>
<dbReference type="InterPro" id="IPR012416">
    <property type="entry name" value="CBP60"/>
</dbReference>
<dbReference type="OrthoDB" id="1604062at2759"/>
<evidence type="ECO:0000259" key="1">
    <source>
        <dbReference type="Pfam" id="PF07887"/>
    </source>
</evidence>
<dbReference type="Pfam" id="PF07887">
    <property type="entry name" value="Calmodulin_bind"/>
    <property type="match status" value="1"/>
</dbReference>
<evidence type="ECO:0000313" key="2">
    <source>
        <dbReference type="Proteomes" id="UP000515151"/>
    </source>
</evidence>
<dbReference type="GO" id="GO:0043565">
    <property type="term" value="F:sequence-specific DNA binding"/>
    <property type="evidence" value="ECO:0007669"/>
    <property type="project" value="TreeGrafter"/>
</dbReference>
<proteinExistence type="predicted"/>
<dbReference type="GO" id="GO:0005516">
    <property type="term" value="F:calmodulin binding"/>
    <property type="evidence" value="ECO:0007669"/>
    <property type="project" value="InterPro"/>
</dbReference>
<dbReference type="PANTHER" id="PTHR31713:SF100">
    <property type="entry name" value="CALMODULIN-BINDING PROTEIN 60 B"/>
    <property type="match status" value="1"/>
</dbReference>
<dbReference type="GO" id="GO:0080142">
    <property type="term" value="P:regulation of salicylic acid biosynthetic process"/>
    <property type="evidence" value="ECO:0007669"/>
    <property type="project" value="TreeGrafter"/>
</dbReference>
<sequence length="265" mass="29418">MEMATEGMRRIYGGNPDKYQRLWLIFNSLKEKIVHPILAQGSLFRSTTKSQRCLQLQFVTRIPYLLVTGQEVKSEKGSPVHVFLVARITGNVVQDRLSTLNLTVSALEGDHDEESGNTWQREDFERNEITDVPLMTGNLQVTLKDGMGTLGDFCFNYSSDIARSGKFKLGVKTLTDECGGICICEGISNAFVVKDSNDARAPDATASQMHQSEDSQLESTMDELTQLVSCPTRWISVDGLNLDPFGVHWVASISRSTTSNRGSEQ</sequence>
<dbReference type="GeneID" id="116210713"/>
<dbReference type="GO" id="GO:0003700">
    <property type="term" value="F:DNA-binding transcription factor activity"/>
    <property type="evidence" value="ECO:0007669"/>
    <property type="project" value="TreeGrafter"/>
</dbReference>
<dbReference type="GO" id="GO:0005634">
    <property type="term" value="C:nucleus"/>
    <property type="evidence" value="ECO:0007669"/>
    <property type="project" value="TreeGrafter"/>
</dbReference>
<dbReference type="InterPro" id="IPR046831">
    <property type="entry name" value="Calmodulin_bind_N"/>
</dbReference>
<evidence type="ECO:0000313" key="3">
    <source>
        <dbReference type="RefSeq" id="XP_031400583.1"/>
    </source>
</evidence>
<protein>
    <submittedName>
        <fullName evidence="3">Calmodulin-binding protein 60 E-like</fullName>
    </submittedName>
</protein>
<gene>
    <name evidence="3" type="primary">LOC116210713</name>
</gene>
<dbReference type="RefSeq" id="XP_031400583.1">
    <property type="nucleotide sequence ID" value="XM_031544723.1"/>
</dbReference>
<dbReference type="Proteomes" id="UP000515151">
    <property type="component" value="Chromosome 6"/>
</dbReference>